<dbReference type="AlphaFoldDB" id="A0A9W7XJQ1"/>
<gene>
    <name evidence="2" type="ORF">LPJ64_002372</name>
</gene>
<proteinExistence type="predicted"/>
<evidence type="ECO:0000256" key="1">
    <source>
        <dbReference type="SAM" id="MobiDB-lite"/>
    </source>
</evidence>
<name>A0A9W7XJQ1_9FUNG</name>
<sequence length="80" mass="8318">MLDSVPEYILSSGIMAQQTRGRSSTNSRGRPSSLTSEASASSSVSHLPGAIDESQDLEAEIESSTEIKAVLGLIAAPQRG</sequence>
<keyword evidence="3" id="KW-1185">Reference proteome</keyword>
<evidence type="ECO:0000313" key="2">
    <source>
        <dbReference type="EMBL" id="KAJ1646092.1"/>
    </source>
</evidence>
<feature type="region of interest" description="Disordered" evidence="1">
    <location>
        <begin position="12"/>
        <end position="59"/>
    </location>
</feature>
<dbReference type="EMBL" id="JANBOH010000075">
    <property type="protein sequence ID" value="KAJ1646092.1"/>
    <property type="molecule type" value="Genomic_DNA"/>
</dbReference>
<evidence type="ECO:0000313" key="3">
    <source>
        <dbReference type="Proteomes" id="UP001145021"/>
    </source>
</evidence>
<feature type="compositionally biased region" description="Low complexity" evidence="1">
    <location>
        <begin position="19"/>
        <end position="45"/>
    </location>
</feature>
<protein>
    <submittedName>
        <fullName evidence="2">Uncharacterized protein</fullName>
    </submittedName>
</protein>
<organism evidence="2 3">
    <name type="scientific">Coemansia asiatica</name>
    <dbReference type="NCBI Taxonomy" id="1052880"/>
    <lineage>
        <taxon>Eukaryota</taxon>
        <taxon>Fungi</taxon>
        <taxon>Fungi incertae sedis</taxon>
        <taxon>Zoopagomycota</taxon>
        <taxon>Kickxellomycotina</taxon>
        <taxon>Kickxellomycetes</taxon>
        <taxon>Kickxellales</taxon>
        <taxon>Kickxellaceae</taxon>
        <taxon>Coemansia</taxon>
    </lineage>
</organism>
<reference evidence="2" key="1">
    <citation type="submission" date="2022-07" db="EMBL/GenBank/DDBJ databases">
        <title>Phylogenomic reconstructions and comparative analyses of Kickxellomycotina fungi.</title>
        <authorList>
            <person name="Reynolds N.K."/>
            <person name="Stajich J.E."/>
            <person name="Barry K."/>
            <person name="Grigoriev I.V."/>
            <person name="Crous P."/>
            <person name="Smith M.E."/>
        </authorList>
    </citation>
    <scope>NUCLEOTIDE SEQUENCE</scope>
    <source>
        <strain evidence="2">NBRC 105413</strain>
    </source>
</reference>
<dbReference type="Proteomes" id="UP001145021">
    <property type="component" value="Unassembled WGS sequence"/>
</dbReference>
<feature type="non-terminal residue" evidence="2">
    <location>
        <position position="80"/>
    </location>
</feature>
<comment type="caution">
    <text evidence="2">The sequence shown here is derived from an EMBL/GenBank/DDBJ whole genome shotgun (WGS) entry which is preliminary data.</text>
</comment>
<accession>A0A9W7XJQ1</accession>